<protein>
    <recommendedName>
        <fullName evidence="10">Phosphate transport system permease protein PstA</fullName>
    </recommendedName>
</protein>
<feature type="transmembrane region" description="Helical" evidence="10">
    <location>
        <begin position="97"/>
        <end position="118"/>
    </location>
</feature>
<dbReference type="GO" id="GO:0005886">
    <property type="term" value="C:plasma membrane"/>
    <property type="evidence" value="ECO:0007669"/>
    <property type="project" value="UniProtKB-SubCell"/>
</dbReference>
<evidence type="ECO:0000256" key="2">
    <source>
        <dbReference type="ARBA" id="ARBA00004651"/>
    </source>
</evidence>
<dbReference type="Gene3D" id="1.10.3720.10">
    <property type="entry name" value="MetI-like"/>
    <property type="match status" value="1"/>
</dbReference>
<accession>A0A6J4ST95</accession>
<feature type="compositionally biased region" description="Polar residues" evidence="11">
    <location>
        <begin position="1"/>
        <end position="12"/>
    </location>
</feature>
<dbReference type="PANTHER" id="PTHR42922">
    <property type="entry name" value="PHOSPHATE TRANSPORT SYSTEM PERMEASE PROTEIN PSTA"/>
    <property type="match status" value="1"/>
</dbReference>
<dbReference type="PANTHER" id="PTHR42922:SF1">
    <property type="entry name" value="PHOSPHATE TRANSPORT SYSTEM PERMEASE PROTEIN PSTA"/>
    <property type="match status" value="1"/>
</dbReference>
<dbReference type="GO" id="GO:0005315">
    <property type="term" value="F:phosphate transmembrane transporter activity"/>
    <property type="evidence" value="ECO:0007669"/>
    <property type="project" value="InterPro"/>
</dbReference>
<evidence type="ECO:0000259" key="12">
    <source>
        <dbReference type="PROSITE" id="PS50928"/>
    </source>
</evidence>
<evidence type="ECO:0000256" key="1">
    <source>
        <dbReference type="ARBA" id="ARBA00003510"/>
    </source>
</evidence>
<gene>
    <name evidence="13" type="ORF">AVDCRST_MAG69-2105</name>
</gene>
<evidence type="ECO:0000256" key="6">
    <source>
        <dbReference type="ARBA" id="ARBA00022592"/>
    </source>
</evidence>
<dbReference type="InterPro" id="IPR005672">
    <property type="entry name" value="Phosphate_PstA"/>
</dbReference>
<feature type="transmembrane region" description="Helical" evidence="10">
    <location>
        <begin position="251"/>
        <end position="270"/>
    </location>
</feature>
<keyword evidence="5 10" id="KW-1003">Cell membrane</keyword>
<dbReference type="PROSITE" id="PS50928">
    <property type="entry name" value="ABC_TM1"/>
    <property type="match status" value="1"/>
</dbReference>
<evidence type="ECO:0000256" key="10">
    <source>
        <dbReference type="RuleBase" id="RU363043"/>
    </source>
</evidence>
<feature type="transmembrane region" description="Helical" evidence="10">
    <location>
        <begin position="220"/>
        <end position="245"/>
    </location>
</feature>
<keyword evidence="8 10" id="KW-1133">Transmembrane helix</keyword>
<feature type="transmembrane region" description="Helical" evidence="10">
    <location>
        <begin position="130"/>
        <end position="153"/>
    </location>
</feature>
<feature type="transmembrane region" description="Helical" evidence="10">
    <location>
        <begin position="302"/>
        <end position="323"/>
    </location>
</feature>
<feature type="compositionally biased region" description="Basic and acidic residues" evidence="11">
    <location>
        <begin position="13"/>
        <end position="24"/>
    </location>
</feature>
<keyword evidence="6" id="KW-0592">Phosphate transport</keyword>
<dbReference type="Pfam" id="PF00528">
    <property type="entry name" value="BPD_transp_1"/>
    <property type="match status" value="1"/>
</dbReference>
<evidence type="ECO:0000313" key="13">
    <source>
        <dbReference type="EMBL" id="CAA9504589.1"/>
    </source>
</evidence>
<dbReference type="CDD" id="cd06261">
    <property type="entry name" value="TM_PBP2"/>
    <property type="match status" value="1"/>
</dbReference>
<dbReference type="EMBL" id="CADCVP010000226">
    <property type="protein sequence ID" value="CAA9504589.1"/>
    <property type="molecule type" value="Genomic_DNA"/>
</dbReference>
<comment type="subcellular location">
    <subcellularLocation>
        <location evidence="2 10">Cell membrane</location>
        <topology evidence="2 10">Multi-pass membrane protein</topology>
    </subcellularLocation>
</comment>
<dbReference type="NCBIfam" id="TIGR00974">
    <property type="entry name" value="3a0107s02c"/>
    <property type="match status" value="1"/>
</dbReference>
<evidence type="ECO:0000256" key="3">
    <source>
        <dbReference type="ARBA" id="ARBA00007069"/>
    </source>
</evidence>
<name>A0A6J4ST95_9ACTN</name>
<evidence type="ECO:0000256" key="8">
    <source>
        <dbReference type="ARBA" id="ARBA00022989"/>
    </source>
</evidence>
<reference evidence="13" key="1">
    <citation type="submission" date="2020-02" db="EMBL/GenBank/DDBJ databases">
        <authorList>
            <person name="Meier V. D."/>
        </authorList>
    </citation>
    <scope>NUCLEOTIDE SEQUENCE</scope>
    <source>
        <strain evidence="13">AVDCRST_MAG69</strain>
    </source>
</reference>
<keyword evidence="4" id="KW-0813">Transport</keyword>
<dbReference type="GO" id="GO:0035435">
    <property type="term" value="P:phosphate ion transmembrane transport"/>
    <property type="evidence" value="ECO:0007669"/>
    <property type="project" value="InterPro"/>
</dbReference>
<feature type="transmembrane region" description="Helical" evidence="10">
    <location>
        <begin position="373"/>
        <end position="395"/>
    </location>
</feature>
<dbReference type="InterPro" id="IPR035906">
    <property type="entry name" value="MetI-like_sf"/>
</dbReference>
<evidence type="ECO:0000256" key="7">
    <source>
        <dbReference type="ARBA" id="ARBA00022692"/>
    </source>
</evidence>
<dbReference type="InterPro" id="IPR051408">
    <property type="entry name" value="Phosphate_transprt_permease"/>
</dbReference>
<keyword evidence="9 10" id="KW-0472">Membrane</keyword>
<dbReference type="InterPro" id="IPR000515">
    <property type="entry name" value="MetI-like"/>
</dbReference>
<comment type="similarity">
    <text evidence="3 10">Belongs to the binding-protein-dependent transport system permease family. CysTW subfamily.</text>
</comment>
<evidence type="ECO:0000256" key="4">
    <source>
        <dbReference type="ARBA" id="ARBA00022448"/>
    </source>
</evidence>
<feature type="region of interest" description="Disordered" evidence="11">
    <location>
        <begin position="1"/>
        <end position="67"/>
    </location>
</feature>
<feature type="transmembrane region" description="Helical" evidence="10">
    <location>
        <begin position="71"/>
        <end position="91"/>
    </location>
</feature>
<keyword evidence="7 10" id="KW-0812">Transmembrane</keyword>
<comment type="function">
    <text evidence="1">Part of the binding-protein-dependent transport system for phosphate; probably responsible for the translocation of the substrate across the membrane.</text>
</comment>
<sequence length="403" mass="42571">MSSSPTSHQTPDSAHEVKETEQVHDNPPSGMRGPQAGEATLQDVAGRAGRITPPGAEATGRGRSSMSRSSMGYGGHLLAVVAVAIAIGLIVTTDIGSVVVVIGTALVTGTVLYVWSRIVEGRRRAVDRTVTFAVTSAFLLAMAPLVSVLYTVVSRGLERFDTEFFTESARNVVGAGGGAQHAIVGTLMITGFATLLSVPIGVLAAIYLQEYGKGPLKRALTFFVDVMTGIPSIVAGLFAFALFSLFLGPGIRLGVMGSVALTVLMIPIVVRSTEEMLKIVPNGLREASYALGVPKWRTVVKVVLPTALAGIVTGVMVSIARVMGETAPLLITTGVFSSVNWNPFDGRMENLPVFAFGQYKNPGAVAAPYIDRAWAAALTLIAIVMLLNLIARLIYRRFGTEIR</sequence>
<evidence type="ECO:0000256" key="11">
    <source>
        <dbReference type="SAM" id="MobiDB-lite"/>
    </source>
</evidence>
<organism evidence="13">
    <name type="scientific">uncultured Solirubrobacteraceae bacterium</name>
    <dbReference type="NCBI Taxonomy" id="1162706"/>
    <lineage>
        <taxon>Bacteria</taxon>
        <taxon>Bacillati</taxon>
        <taxon>Actinomycetota</taxon>
        <taxon>Thermoleophilia</taxon>
        <taxon>Solirubrobacterales</taxon>
        <taxon>Solirubrobacteraceae</taxon>
        <taxon>environmental samples</taxon>
    </lineage>
</organism>
<evidence type="ECO:0000256" key="9">
    <source>
        <dbReference type="ARBA" id="ARBA00023136"/>
    </source>
</evidence>
<feature type="transmembrane region" description="Helical" evidence="10">
    <location>
        <begin position="182"/>
        <end position="208"/>
    </location>
</feature>
<proteinExistence type="inferred from homology"/>
<dbReference type="SUPFAM" id="SSF161098">
    <property type="entry name" value="MetI-like"/>
    <property type="match status" value="1"/>
</dbReference>
<feature type="domain" description="ABC transmembrane type-1" evidence="12">
    <location>
        <begin position="183"/>
        <end position="391"/>
    </location>
</feature>
<evidence type="ECO:0000256" key="5">
    <source>
        <dbReference type="ARBA" id="ARBA00022475"/>
    </source>
</evidence>
<dbReference type="AlphaFoldDB" id="A0A6J4ST95"/>